<dbReference type="InterPro" id="IPR051049">
    <property type="entry name" value="Dienelactone_hydrolase-like"/>
</dbReference>
<proteinExistence type="predicted"/>
<sequence length="260" mass="29232">MRLSRKILLILSLLLFFETYAFAIEKTIVYGLGAKKSMHVLVMVPKGDGPFPCVLVLHTSGGVQDGDINFARQLTSYGYVCVIPYYFDAYNLSHNTRHLATTKYAEDIFNDLSDVIEYFKKHPKVKSDAIGAVGFSMGGYWSMILSAKGKVKAGVSYYGAFTGGGKGLDLKYRFDDIFNKSSSPVLILHGSQDSVVSARHAITTALLLDEKKVPYEMRIYINAEHRYDRPPQRDDDAANDSMESTIEFFRKYLKNSKLKD</sequence>
<organism evidence="2">
    <name type="scientific">hot springs metagenome</name>
    <dbReference type="NCBI Taxonomy" id="433727"/>
    <lineage>
        <taxon>unclassified sequences</taxon>
        <taxon>metagenomes</taxon>
        <taxon>ecological metagenomes</taxon>
    </lineage>
</organism>
<dbReference type="Gene3D" id="3.40.50.1820">
    <property type="entry name" value="alpha/beta hydrolase"/>
    <property type="match status" value="1"/>
</dbReference>
<protein>
    <recommendedName>
        <fullName evidence="1">Dienelactone hydrolase domain-containing protein</fullName>
    </recommendedName>
</protein>
<accession>A0A5J4L7V2</accession>
<dbReference type="GO" id="GO:0016787">
    <property type="term" value="F:hydrolase activity"/>
    <property type="evidence" value="ECO:0007669"/>
    <property type="project" value="InterPro"/>
</dbReference>
<dbReference type="AlphaFoldDB" id="A0A5J4L7V2"/>
<reference evidence="2" key="1">
    <citation type="submission" date="2019-10" db="EMBL/GenBank/DDBJ databases">
        <title>Metagenomic sequencing of thiosulfate-disproportionating enrichment culture.</title>
        <authorList>
            <person name="Umezawa K."/>
            <person name="Kojima H."/>
            <person name="Fukui M."/>
        </authorList>
    </citation>
    <scope>NUCLEOTIDE SEQUENCE</scope>
    <source>
        <strain evidence="2">45J</strain>
    </source>
</reference>
<dbReference type="InterPro" id="IPR002925">
    <property type="entry name" value="Dienelactn_hydro"/>
</dbReference>
<dbReference type="Pfam" id="PF01738">
    <property type="entry name" value="DLH"/>
    <property type="match status" value="1"/>
</dbReference>
<evidence type="ECO:0000313" key="2">
    <source>
        <dbReference type="EMBL" id="GER93606.1"/>
    </source>
</evidence>
<comment type="caution">
    <text evidence="2">The sequence shown here is derived from an EMBL/GenBank/DDBJ whole genome shotgun (WGS) entry which is preliminary data.</text>
</comment>
<dbReference type="PANTHER" id="PTHR46623:SF6">
    <property type="entry name" value="ALPHA_BETA-HYDROLASES SUPERFAMILY PROTEIN"/>
    <property type="match status" value="1"/>
</dbReference>
<feature type="domain" description="Dienelactone hydrolase" evidence="1">
    <location>
        <begin position="39"/>
        <end position="253"/>
    </location>
</feature>
<gene>
    <name evidence="2" type="ORF">A45J_1354</name>
</gene>
<dbReference type="SUPFAM" id="SSF53474">
    <property type="entry name" value="alpha/beta-Hydrolases"/>
    <property type="match status" value="1"/>
</dbReference>
<dbReference type="InterPro" id="IPR029058">
    <property type="entry name" value="AB_hydrolase_fold"/>
</dbReference>
<dbReference type="EMBL" id="BLAB01000001">
    <property type="protein sequence ID" value="GER93606.1"/>
    <property type="molecule type" value="Genomic_DNA"/>
</dbReference>
<evidence type="ECO:0000259" key="1">
    <source>
        <dbReference type="Pfam" id="PF01738"/>
    </source>
</evidence>
<dbReference type="PANTHER" id="PTHR46623">
    <property type="entry name" value="CARBOXYMETHYLENEBUTENOLIDASE-RELATED"/>
    <property type="match status" value="1"/>
</dbReference>
<name>A0A5J4L7V2_9ZZZZ</name>